<reference evidence="3 4" key="1">
    <citation type="submission" date="2023-06" db="EMBL/GenBank/DDBJ databases">
        <title>Sporosarcina sp. nov., isolated from Korean traditional fermented seafood 'Jeotgal'.</title>
        <authorList>
            <person name="Yang A.I."/>
            <person name="Shin N.-R."/>
        </authorList>
    </citation>
    <scope>NUCLEOTIDE SEQUENCE [LARGE SCALE GENOMIC DNA]</scope>
    <source>
        <strain evidence="3 4">KCTC43456</strain>
    </source>
</reference>
<keyword evidence="2" id="KW-0812">Transmembrane</keyword>
<organism evidence="3 4">
    <name type="scientific">Sporosarcina thermotolerans</name>
    <dbReference type="NCBI Taxonomy" id="633404"/>
    <lineage>
        <taxon>Bacteria</taxon>
        <taxon>Bacillati</taxon>
        <taxon>Bacillota</taxon>
        <taxon>Bacilli</taxon>
        <taxon>Bacillales</taxon>
        <taxon>Caryophanaceae</taxon>
        <taxon>Sporosarcina</taxon>
    </lineage>
</organism>
<name>A0AAW9A4I2_9BACL</name>
<accession>A0AAW9A4I2</accession>
<evidence type="ECO:0000313" key="4">
    <source>
        <dbReference type="Proteomes" id="UP001271648"/>
    </source>
</evidence>
<dbReference type="AlphaFoldDB" id="A0AAW9A4I2"/>
<keyword evidence="2" id="KW-0472">Membrane</keyword>
<sequence length="398" mass="44535">MANNQWNDDNLNKLLHSMPKISDDRPSSEILERLKKDDRLKKDRRPKVKKWIPSIVAVAALLLLCLLLPSMLKGNQDMVSEPMMENARSAGKQAITTDSKAESASVEEDSDAESVDATTFSSMDIMGMKSHVVFANQNNTFSLNLGLIHEANVIPVTILIGSDRVKADLGIDKPDSVELYKEYAGIFDEESYGFDNYHPYKGDLTTSEKTVIHKLPENHGYDMAPATFSSYEDSARSTFTDYEDLKVVDEDGMPLVFDYIGKAMDFPLKRQLPYFKYVMPSGEVYLVPYENGDSSTVTEALLSMKKAENDIVKEVIPAGVDYQVTEVDGIAVVSFDSPVDFTTIPQQDVLQMIEGFMLTASNYDVQVQLKNIEQSHFENYDLTKPLPKPVGANPIWLP</sequence>
<evidence type="ECO:0000256" key="1">
    <source>
        <dbReference type="SAM" id="MobiDB-lite"/>
    </source>
</evidence>
<feature type="transmembrane region" description="Helical" evidence="2">
    <location>
        <begin position="51"/>
        <end position="72"/>
    </location>
</feature>
<feature type="region of interest" description="Disordered" evidence="1">
    <location>
        <begin position="84"/>
        <end position="115"/>
    </location>
</feature>
<comment type="caution">
    <text evidence="3">The sequence shown here is derived from an EMBL/GenBank/DDBJ whole genome shotgun (WGS) entry which is preliminary data.</text>
</comment>
<keyword evidence="4" id="KW-1185">Reference proteome</keyword>
<dbReference type="Proteomes" id="UP001271648">
    <property type="component" value="Unassembled WGS sequence"/>
</dbReference>
<evidence type="ECO:0000313" key="3">
    <source>
        <dbReference type="EMBL" id="MDW0115595.1"/>
    </source>
</evidence>
<evidence type="ECO:0000256" key="2">
    <source>
        <dbReference type="SAM" id="Phobius"/>
    </source>
</evidence>
<dbReference type="EMBL" id="JAUBDJ010000001">
    <property type="protein sequence ID" value="MDW0115595.1"/>
    <property type="molecule type" value="Genomic_DNA"/>
</dbReference>
<proteinExistence type="predicted"/>
<keyword evidence="2" id="KW-1133">Transmembrane helix</keyword>
<gene>
    <name evidence="3" type="ORF">QTL97_01420</name>
</gene>
<dbReference type="RefSeq" id="WP_283731811.1">
    <property type="nucleotide sequence ID" value="NZ_CP125968.1"/>
</dbReference>
<feature type="compositionally biased region" description="Acidic residues" evidence="1">
    <location>
        <begin position="105"/>
        <end position="114"/>
    </location>
</feature>
<evidence type="ECO:0008006" key="5">
    <source>
        <dbReference type="Google" id="ProtNLM"/>
    </source>
</evidence>
<protein>
    <recommendedName>
        <fullName evidence="5">Sigma-X negative effector</fullName>
    </recommendedName>
</protein>